<accession>A0ABM8DRE0</accession>
<dbReference type="Gene3D" id="3.40.50.12780">
    <property type="entry name" value="N-terminal domain of ligase-like"/>
    <property type="match status" value="1"/>
</dbReference>
<dbReference type="Proteomes" id="UP001242010">
    <property type="component" value="Chromosome"/>
</dbReference>
<dbReference type="SUPFAM" id="SSF56801">
    <property type="entry name" value="Acetyl-CoA synthetase-like"/>
    <property type="match status" value="1"/>
</dbReference>
<dbReference type="PANTHER" id="PTHR43272:SF32">
    <property type="entry name" value="AMP-DEPENDENT SYNTHETASE_LIGASE DOMAIN-CONTAINING PROTEIN"/>
    <property type="match status" value="1"/>
</dbReference>
<protein>
    <submittedName>
        <fullName evidence="5">AMP-dependent synthetase</fullName>
    </submittedName>
</protein>
<keyword evidence="6" id="KW-1185">Reference proteome</keyword>
<keyword evidence="2" id="KW-0276">Fatty acid metabolism</keyword>
<keyword evidence="1" id="KW-0436">Ligase</keyword>
<dbReference type="CDD" id="cd05907">
    <property type="entry name" value="VL_LC_FACS_like"/>
    <property type="match status" value="1"/>
</dbReference>
<dbReference type="InterPro" id="IPR042099">
    <property type="entry name" value="ANL_N_sf"/>
</dbReference>
<dbReference type="Pfam" id="PF00501">
    <property type="entry name" value="AMP-binding"/>
    <property type="match status" value="1"/>
</dbReference>
<dbReference type="InterPro" id="IPR020845">
    <property type="entry name" value="AMP-binding_CS"/>
</dbReference>
<reference evidence="6" key="1">
    <citation type="journal article" date="2023" name="Int. J. Syst. Evol. Microbiol.">
        <title>Mesoterricola silvestris gen. nov., sp. nov., Mesoterricola sediminis sp. nov., Geothrix oryzae sp. nov., Geothrix edaphica sp. nov., Geothrix rubra sp. nov., and Geothrix limicola sp. nov., six novel members of Acidobacteriota isolated from soils.</title>
        <authorList>
            <person name="Itoh H."/>
            <person name="Sugisawa Y."/>
            <person name="Mise K."/>
            <person name="Xu Z."/>
            <person name="Kuniyasu M."/>
            <person name="Ushijima N."/>
            <person name="Kawano K."/>
            <person name="Kobayashi E."/>
            <person name="Shiratori Y."/>
            <person name="Masuda Y."/>
            <person name="Senoo K."/>
        </authorList>
    </citation>
    <scope>NUCLEOTIDE SEQUENCE [LARGE SCALE GENOMIC DNA]</scope>
    <source>
        <strain evidence="6">Red222</strain>
    </source>
</reference>
<evidence type="ECO:0000256" key="1">
    <source>
        <dbReference type="ARBA" id="ARBA00022598"/>
    </source>
</evidence>
<organism evidence="5 6">
    <name type="scientific">Geothrix oryzae</name>
    <dbReference type="NCBI Taxonomy" id="2927975"/>
    <lineage>
        <taxon>Bacteria</taxon>
        <taxon>Pseudomonadati</taxon>
        <taxon>Acidobacteriota</taxon>
        <taxon>Holophagae</taxon>
        <taxon>Holophagales</taxon>
        <taxon>Holophagaceae</taxon>
        <taxon>Geothrix</taxon>
    </lineage>
</organism>
<feature type="domain" description="AMP-dependent synthetase/ligase" evidence="4">
    <location>
        <begin position="18"/>
        <end position="432"/>
    </location>
</feature>
<evidence type="ECO:0000259" key="4">
    <source>
        <dbReference type="Pfam" id="PF00501"/>
    </source>
</evidence>
<dbReference type="RefSeq" id="WP_286353280.1">
    <property type="nucleotide sequence ID" value="NZ_AP027079.1"/>
</dbReference>
<proteinExistence type="predicted"/>
<evidence type="ECO:0000313" key="6">
    <source>
        <dbReference type="Proteomes" id="UP001242010"/>
    </source>
</evidence>
<name>A0ABM8DRE0_9BACT</name>
<dbReference type="PROSITE" id="PS00455">
    <property type="entry name" value="AMP_BINDING"/>
    <property type="match status" value="1"/>
</dbReference>
<gene>
    <name evidence="5" type="ORF">GETHOR_16580</name>
</gene>
<evidence type="ECO:0000256" key="3">
    <source>
        <dbReference type="ARBA" id="ARBA00023098"/>
    </source>
</evidence>
<evidence type="ECO:0000256" key="2">
    <source>
        <dbReference type="ARBA" id="ARBA00022832"/>
    </source>
</evidence>
<sequence length="608" mass="67752">MAQPIETIAQLFYTAAEKNLPDALAAKRNGVYEPISHAEIVARVERLALAMAARGLKPGDRVAFMSENRPEWAIADYACAILGTPDVTIYATLNAEQAAYILKDSQSRWVLCSTREQLDKVLAHWDELPALEAAVLIDGELPAVTGRNLFLWSDLQREGLAMEARRPEVRAWGEQRKASDILTLIYTSGTTGDPKGAILTHGNLVSNVLAGRATVANITDNERALSFLPLTHIFERMAGHFLWFHVGASIYYAESVSTVAADMLEVRPTLMASVPRIYEKIFAKIYDTVSSGSFIKRLIFHWAMLAGRQAVPYLLKGQEPPSWKGMWYRTAKAVVFEKIRQRTGGRLKIAVSGGAPLGGKIMEFFWILGIPILEGYGLTETSPIITVNRFGEVIPGCVGRPLYKEWNGRPFVKIAEDGEILCQGPNIMVGYWNNEKATQEAIDADGYFHTGDIGHFDDEGRLYITDRKKELLVTSGGKKVAPQPIENQLKVDKYISQAVLIGDQRNFITALIVPNFDSLVRWAGYKKIAFKSHAELIKNPLVVAKVGSRVERVNEHLSNYERVKKIVLLDQEMTLEGGQLTPSLKVKRRVVNQMYADQIEGMYTELKG</sequence>
<dbReference type="InterPro" id="IPR000873">
    <property type="entry name" value="AMP-dep_synth/lig_dom"/>
</dbReference>
<dbReference type="Pfam" id="PF23562">
    <property type="entry name" value="AMP-binding_C_3"/>
    <property type="match status" value="1"/>
</dbReference>
<dbReference type="EMBL" id="AP027079">
    <property type="protein sequence ID" value="BDU69557.1"/>
    <property type="molecule type" value="Genomic_DNA"/>
</dbReference>
<dbReference type="PANTHER" id="PTHR43272">
    <property type="entry name" value="LONG-CHAIN-FATTY-ACID--COA LIGASE"/>
    <property type="match status" value="1"/>
</dbReference>
<keyword evidence="3" id="KW-0443">Lipid metabolism</keyword>
<evidence type="ECO:0000313" key="5">
    <source>
        <dbReference type="EMBL" id="BDU69557.1"/>
    </source>
</evidence>